<dbReference type="AlphaFoldDB" id="A0A161SBC3"/>
<name>A0A161SBC3_9FLAO</name>
<reference evidence="2 3" key="1">
    <citation type="submission" date="2016-01" db="EMBL/GenBank/DDBJ databases">
        <title>Whole genome sequencing of Myroides marinus L41.</title>
        <authorList>
            <person name="Hong K.W."/>
        </authorList>
    </citation>
    <scope>NUCLEOTIDE SEQUENCE [LARGE SCALE GENOMIC DNA]</scope>
    <source>
        <strain evidence="2 3">L41</strain>
    </source>
</reference>
<sequence>MKKIILLMFLGALSFSCSNDDGGKKDKPAPKPDYEPKILVPFQERGLWGFRDPQANVVVVVPQYEEVKDFDSHKIARVKKTKLWGLINMLGKTVIDPTYNNIEDFSGEGYATVIKLEKSGIINTKGEEKVEPIFDKVFGYYDKQYVKVQSENKFGIIDKDWKLVIKPKYDLIEESKDEKEATYKIVLDGKWGLLNKNWQEVISPRFDYDFKIFEFDKSGVAKLKVGEKWGFIDKNYKVVVEPIYDEIKDFDEQNFARIKVGDKWGILGRDYKVLLEPIYDDITVFNEEGFARVRKDKKWGVINKEWKVVLPTEYDNIGELLSYKMTKLFKEGRIGLADLSWKVVLPVKYVDINITEDQGTVRIYDNIEGFGKLEGLFDLTSHVVLEPIYRKIENYDRNNLVIVQHPGGMYNLLDKKFKEKFAEPYLTITLLSIEEGGHYKLGRGMYVGLADVTARILIEADKYSDIAQFEKDNKAIVMTPTLSYGLINREWKEVLATDYKNISAPDSKMNRILKVDTTWFNIYTQNGKKLESNYNHIIPDYTNGVILLRNGEEKGALHGFATDNLSYYEDAKYKEMFNFSGTEVSAFSYDGLFGLMNKQGVKVIGATYDRIIRHKDDDHTTLIKGGLYGFANSQGLIKVDARYEMPDYNQVVDGLAKVRYQDHITVVNYATGAELFKPGSIEDADNLFNGYASYLISGKWGIVNKSGTEIAKAKYDKVERFNREDNTVRMTLGSYKGVMNAKGVIIVEANRYDYIGLFKDGRAQATRAGVTVILNSEGKEI</sequence>
<dbReference type="PROSITE" id="PS51257">
    <property type="entry name" value="PROKAR_LIPOPROTEIN"/>
    <property type="match status" value="1"/>
</dbReference>
<feature type="chain" id="PRO_5007826230" description="WG containing repeat-containing protein" evidence="1">
    <location>
        <begin position="20"/>
        <end position="781"/>
    </location>
</feature>
<keyword evidence="1" id="KW-0732">Signal</keyword>
<gene>
    <name evidence="2" type="ORF">AV926_01140</name>
</gene>
<comment type="caution">
    <text evidence="2">The sequence shown here is derived from an EMBL/GenBank/DDBJ whole genome shotgun (WGS) entry which is preliminary data.</text>
</comment>
<dbReference type="Proteomes" id="UP000076630">
    <property type="component" value="Unassembled WGS sequence"/>
</dbReference>
<evidence type="ECO:0000313" key="3">
    <source>
        <dbReference type="Proteomes" id="UP000076630"/>
    </source>
</evidence>
<proteinExistence type="predicted"/>
<dbReference type="InterPro" id="IPR032774">
    <property type="entry name" value="WG_beta_rep"/>
</dbReference>
<keyword evidence="3" id="KW-1185">Reference proteome</keyword>
<protein>
    <recommendedName>
        <fullName evidence="4">WG containing repeat-containing protein</fullName>
    </recommendedName>
</protein>
<dbReference type="EMBL" id="LQNU01000072">
    <property type="protein sequence ID" value="KZE77365.1"/>
    <property type="molecule type" value="Genomic_DNA"/>
</dbReference>
<dbReference type="RefSeq" id="WP_038987040.1">
    <property type="nucleotide sequence ID" value="NZ_JWJO01000039.1"/>
</dbReference>
<organism evidence="2 3">
    <name type="scientific">Myroides marinus</name>
    <dbReference type="NCBI Taxonomy" id="703342"/>
    <lineage>
        <taxon>Bacteria</taxon>
        <taxon>Pseudomonadati</taxon>
        <taxon>Bacteroidota</taxon>
        <taxon>Flavobacteriia</taxon>
        <taxon>Flavobacteriales</taxon>
        <taxon>Flavobacteriaceae</taxon>
        <taxon>Myroides</taxon>
    </lineage>
</organism>
<feature type="signal peptide" evidence="1">
    <location>
        <begin position="1"/>
        <end position="19"/>
    </location>
</feature>
<evidence type="ECO:0008006" key="4">
    <source>
        <dbReference type="Google" id="ProtNLM"/>
    </source>
</evidence>
<dbReference type="OrthoDB" id="5464673at2"/>
<evidence type="ECO:0000313" key="2">
    <source>
        <dbReference type="EMBL" id="KZE77365.1"/>
    </source>
</evidence>
<evidence type="ECO:0000256" key="1">
    <source>
        <dbReference type="SAM" id="SignalP"/>
    </source>
</evidence>
<dbReference type="PANTHER" id="PTHR37841">
    <property type="entry name" value="GLR2918 PROTEIN"/>
    <property type="match status" value="1"/>
</dbReference>
<dbReference type="Pfam" id="PF14903">
    <property type="entry name" value="WG_beta_rep"/>
    <property type="match status" value="7"/>
</dbReference>
<dbReference type="PANTHER" id="PTHR37841:SF1">
    <property type="entry name" value="DUF3298 DOMAIN-CONTAINING PROTEIN"/>
    <property type="match status" value="1"/>
</dbReference>
<accession>A0A161SBC3</accession>
<dbReference type="SUPFAM" id="SSF69360">
    <property type="entry name" value="Cell wall binding repeat"/>
    <property type="match status" value="1"/>
</dbReference>